<evidence type="ECO:0000256" key="4">
    <source>
        <dbReference type="ARBA" id="ARBA00022496"/>
    </source>
</evidence>
<dbReference type="InterPro" id="IPR039426">
    <property type="entry name" value="TonB-dep_rcpt-like"/>
</dbReference>
<sequence length="627" mass="67378">MMPLPAAAQGVDANAIADASDAFGQSVGNERIGIYSAFEVRGFSPVDAGNTRIEGLYFAPIEAPPSRLILGNRVRVGLTAQGYPFPAPTGIVDYDLTAAEPGELVTLSLERAQYGSLVGNLDARLALGDDVTGYAGGAIRRQNRHEGGTFKSHILTGGLTWRPYEGAALTGFWGYTRLYDDEAAPTVFLGGDYLPPRITRRQTIGQEWSKRDSNQSVGGLVARLPQGDWLFEAGLFRAERQVDFNFTDIFTATQPDGTTPDRVMVIDADNHDRLSSGELRAARIFGTASLAHRLTVSLRGKRGNRVFGGAQRVSLGPSTLQFQDLKPQPVFAFGPDDADRTSQTTFGVGYSVTRPGLFAVDMALSASRYRKTIDLASAAAPATMQDEPVTGSLTANVTPLAGLTLYGGYVRGFEEIPAAPANASNRGEAPPAIRTNQADFGLRYAVLPGMTLVAGVFTITKPYFNVDDALLYRELGSLRNRGAEFSLSGHPLPGLSVVAGTVLLDASVSGELVEDGTIGPRPIGSIRRRSSLNIDWRPEGGNSPLSFDLSVESLSGRIANARNTLMVPPSATVDVGMRYRFALAQSRALLRVQVANLFDNYSWRVSGNGSLLYTHNRRVLAELRLDL</sequence>
<evidence type="ECO:0000256" key="3">
    <source>
        <dbReference type="ARBA" id="ARBA00022452"/>
    </source>
</evidence>
<evidence type="ECO:0000256" key="5">
    <source>
        <dbReference type="ARBA" id="ARBA00022692"/>
    </source>
</evidence>
<evidence type="ECO:0000256" key="2">
    <source>
        <dbReference type="ARBA" id="ARBA00022448"/>
    </source>
</evidence>
<keyword evidence="10" id="KW-0998">Cell outer membrane</keyword>
<reference evidence="12" key="1">
    <citation type="journal article" date="2019" name="Int. J. Syst. Evol. Microbiol.">
        <title>The Global Catalogue of Microorganisms (GCM) 10K type strain sequencing project: providing services to taxonomists for standard genome sequencing and annotation.</title>
        <authorList>
            <consortium name="The Broad Institute Genomics Platform"/>
            <consortium name="The Broad Institute Genome Sequencing Center for Infectious Disease"/>
            <person name="Wu L."/>
            <person name="Ma J."/>
        </authorList>
    </citation>
    <scope>NUCLEOTIDE SEQUENCE [LARGE SCALE GENOMIC DNA]</scope>
    <source>
        <strain evidence="12">KCTC 52606</strain>
    </source>
</reference>
<keyword evidence="7" id="KW-0408">Iron</keyword>
<dbReference type="SUPFAM" id="SSF56935">
    <property type="entry name" value="Porins"/>
    <property type="match status" value="1"/>
</dbReference>
<keyword evidence="6" id="KW-0732">Signal</keyword>
<keyword evidence="2" id="KW-0813">Transport</keyword>
<evidence type="ECO:0000256" key="7">
    <source>
        <dbReference type="ARBA" id="ARBA00023004"/>
    </source>
</evidence>
<comment type="caution">
    <text evidence="11">The sequence shown here is derived from an EMBL/GenBank/DDBJ whole genome shotgun (WGS) entry which is preliminary data.</text>
</comment>
<keyword evidence="3" id="KW-1134">Transmembrane beta strand</keyword>
<gene>
    <name evidence="11" type="ORF">ACFODK_02905</name>
</gene>
<dbReference type="PANTHER" id="PTHR32552">
    <property type="entry name" value="FERRICHROME IRON RECEPTOR-RELATED"/>
    <property type="match status" value="1"/>
</dbReference>
<organism evidence="11 12">
    <name type="scientific">Alteraurantiacibacter lauratis</name>
    <dbReference type="NCBI Taxonomy" id="2054627"/>
    <lineage>
        <taxon>Bacteria</taxon>
        <taxon>Pseudomonadati</taxon>
        <taxon>Pseudomonadota</taxon>
        <taxon>Alphaproteobacteria</taxon>
        <taxon>Sphingomonadales</taxon>
        <taxon>Erythrobacteraceae</taxon>
        <taxon>Alteraurantiacibacter</taxon>
    </lineage>
</organism>
<keyword evidence="8" id="KW-0406">Ion transport</keyword>
<dbReference type="InterPro" id="IPR036942">
    <property type="entry name" value="Beta-barrel_TonB_sf"/>
</dbReference>
<evidence type="ECO:0000256" key="10">
    <source>
        <dbReference type="ARBA" id="ARBA00023237"/>
    </source>
</evidence>
<evidence type="ECO:0000313" key="11">
    <source>
        <dbReference type="EMBL" id="MFC3099834.1"/>
    </source>
</evidence>
<proteinExistence type="predicted"/>
<evidence type="ECO:0000256" key="8">
    <source>
        <dbReference type="ARBA" id="ARBA00023065"/>
    </source>
</evidence>
<keyword evidence="5" id="KW-0812">Transmembrane</keyword>
<evidence type="ECO:0000256" key="6">
    <source>
        <dbReference type="ARBA" id="ARBA00022729"/>
    </source>
</evidence>
<evidence type="ECO:0000313" key="12">
    <source>
        <dbReference type="Proteomes" id="UP001595378"/>
    </source>
</evidence>
<keyword evidence="12" id="KW-1185">Reference proteome</keyword>
<dbReference type="Gene3D" id="2.40.170.20">
    <property type="entry name" value="TonB-dependent receptor, beta-barrel domain"/>
    <property type="match status" value="1"/>
</dbReference>
<dbReference type="EMBL" id="JBHRSU010000003">
    <property type="protein sequence ID" value="MFC3099834.1"/>
    <property type="molecule type" value="Genomic_DNA"/>
</dbReference>
<dbReference type="PANTHER" id="PTHR32552:SF68">
    <property type="entry name" value="FERRICHROME OUTER MEMBRANE TRANSPORTER_PHAGE RECEPTOR"/>
    <property type="match status" value="1"/>
</dbReference>
<evidence type="ECO:0000256" key="9">
    <source>
        <dbReference type="ARBA" id="ARBA00023136"/>
    </source>
</evidence>
<dbReference type="Proteomes" id="UP001595378">
    <property type="component" value="Unassembled WGS sequence"/>
</dbReference>
<accession>A0ABV7EAT1</accession>
<protein>
    <recommendedName>
        <fullName evidence="13">TonB-dependent receptor</fullName>
    </recommendedName>
</protein>
<keyword evidence="9" id="KW-0472">Membrane</keyword>
<evidence type="ECO:0000256" key="1">
    <source>
        <dbReference type="ARBA" id="ARBA00004571"/>
    </source>
</evidence>
<keyword evidence="4" id="KW-0410">Iron transport</keyword>
<dbReference type="RefSeq" id="WP_336918622.1">
    <property type="nucleotide sequence ID" value="NZ_JBANRN010000005.1"/>
</dbReference>
<comment type="subcellular location">
    <subcellularLocation>
        <location evidence="1">Cell outer membrane</location>
        <topology evidence="1">Multi-pass membrane protein</topology>
    </subcellularLocation>
</comment>
<evidence type="ECO:0008006" key="13">
    <source>
        <dbReference type="Google" id="ProtNLM"/>
    </source>
</evidence>
<name>A0ABV7EAT1_9SPHN</name>